<dbReference type="EMBL" id="JANBPY010002532">
    <property type="protein sequence ID" value="KAJ1954606.1"/>
    <property type="molecule type" value="Genomic_DNA"/>
</dbReference>
<keyword evidence="1" id="KW-0472">Membrane</keyword>
<gene>
    <name evidence="2" type="ORF">IWQ62_005719</name>
</gene>
<dbReference type="AlphaFoldDB" id="A0A9W8DZC4"/>
<organism evidence="2 3">
    <name type="scientific">Dispira parvispora</name>
    <dbReference type="NCBI Taxonomy" id="1520584"/>
    <lineage>
        <taxon>Eukaryota</taxon>
        <taxon>Fungi</taxon>
        <taxon>Fungi incertae sedis</taxon>
        <taxon>Zoopagomycota</taxon>
        <taxon>Kickxellomycotina</taxon>
        <taxon>Dimargaritomycetes</taxon>
        <taxon>Dimargaritales</taxon>
        <taxon>Dimargaritaceae</taxon>
        <taxon>Dispira</taxon>
    </lineage>
</organism>
<evidence type="ECO:0000256" key="1">
    <source>
        <dbReference type="SAM" id="Phobius"/>
    </source>
</evidence>
<reference evidence="2" key="1">
    <citation type="submission" date="2022-07" db="EMBL/GenBank/DDBJ databases">
        <title>Phylogenomic reconstructions and comparative analyses of Kickxellomycotina fungi.</title>
        <authorList>
            <person name="Reynolds N.K."/>
            <person name="Stajich J.E."/>
            <person name="Barry K."/>
            <person name="Grigoriev I.V."/>
            <person name="Crous P."/>
            <person name="Smith M.E."/>
        </authorList>
    </citation>
    <scope>NUCLEOTIDE SEQUENCE</scope>
    <source>
        <strain evidence="2">RSA 1196</strain>
    </source>
</reference>
<dbReference type="Proteomes" id="UP001150925">
    <property type="component" value="Unassembled WGS sequence"/>
</dbReference>
<keyword evidence="1" id="KW-0812">Transmembrane</keyword>
<evidence type="ECO:0000313" key="3">
    <source>
        <dbReference type="Proteomes" id="UP001150925"/>
    </source>
</evidence>
<proteinExistence type="predicted"/>
<keyword evidence="3" id="KW-1185">Reference proteome</keyword>
<feature type="transmembrane region" description="Helical" evidence="1">
    <location>
        <begin position="26"/>
        <end position="47"/>
    </location>
</feature>
<sequence length="260" mass="28788">MVTGGMVSPGVQGSTGLVFAEYWTNIWFHLGVVYTLGVVIAVCIKVFKSQRNVGRFNQGLSNKNMSPTLLRNTRLIMAYPAVLLVIYVPYIMSMWFGTYLQGLFVYYWVMAINVVYNMQGVFSFIIFLFHPVMLSTYNKHNISIGLVWTKVTRRLHLTGSSSTGFSGSTLQGGGSHQRGNHFAGETEVAPVDSTLPHLKSLDMGPGVTNLFNGVEKDDRTYTSTFQSMKSGFISPEISAVHDGDLENQVLLSEFNDPACL</sequence>
<protein>
    <submittedName>
        <fullName evidence="2">Uncharacterized protein</fullName>
    </submittedName>
</protein>
<evidence type="ECO:0000313" key="2">
    <source>
        <dbReference type="EMBL" id="KAJ1954606.1"/>
    </source>
</evidence>
<feature type="transmembrane region" description="Helical" evidence="1">
    <location>
        <begin position="104"/>
        <end position="129"/>
    </location>
</feature>
<name>A0A9W8DZC4_9FUNG</name>
<accession>A0A9W8DZC4</accession>
<comment type="caution">
    <text evidence="2">The sequence shown here is derived from an EMBL/GenBank/DDBJ whole genome shotgun (WGS) entry which is preliminary data.</text>
</comment>
<keyword evidence="1" id="KW-1133">Transmembrane helix</keyword>
<feature type="transmembrane region" description="Helical" evidence="1">
    <location>
        <begin position="75"/>
        <end position="92"/>
    </location>
</feature>